<evidence type="ECO:0000313" key="9">
    <source>
        <dbReference type="EMBL" id="MST31389.1"/>
    </source>
</evidence>
<keyword evidence="6 7" id="KW-0472">Membrane</keyword>
<feature type="transmembrane region" description="Helical" evidence="7">
    <location>
        <begin position="218"/>
        <end position="244"/>
    </location>
</feature>
<dbReference type="InterPro" id="IPR025966">
    <property type="entry name" value="OppC_N"/>
</dbReference>
<dbReference type="PROSITE" id="PS50928">
    <property type="entry name" value="ABC_TM1"/>
    <property type="match status" value="1"/>
</dbReference>
<comment type="similarity">
    <text evidence="7">Belongs to the binding-protein-dependent transport system permease family.</text>
</comment>
<evidence type="ECO:0000313" key="10">
    <source>
        <dbReference type="Proteomes" id="UP000437736"/>
    </source>
</evidence>
<keyword evidence="5 7" id="KW-1133">Transmembrane helix</keyword>
<evidence type="ECO:0000256" key="7">
    <source>
        <dbReference type="RuleBase" id="RU363032"/>
    </source>
</evidence>
<evidence type="ECO:0000256" key="6">
    <source>
        <dbReference type="ARBA" id="ARBA00023136"/>
    </source>
</evidence>
<comment type="subcellular location">
    <subcellularLocation>
        <location evidence="1 7">Cell membrane</location>
        <topology evidence="1 7">Multi-pass membrane protein</topology>
    </subcellularLocation>
</comment>
<evidence type="ECO:0000256" key="2">
    <source>
        <dbReference type="ARBA" id="ARBA00022448"/>
    </source>
</evidence>
<evidence type="ECO:0000259" key="8">
    <source>
        <dbReference type="PROSITE" id="PS50928"/>
    </source>
</evidence>
<dbReference type="EMBL" id="WJHE01000056">
    <property type="protein sequence ID" value="MST31389.1"/>
    <property type="molecule type" value="Genomic_DNA"/>
</dbReference>
<keyword evidence="4 7" id="KW-0812">Transmembrane</keyword>
<feature type="domain" description="ABC transmembrane type-1" evidence="8">
    <location>
        <begin position="97"/>
        <end position="287"/>
    </location>
</feature>
<sequence>MTALLQPADAPPVEDQAPRQGSNLRAALRAFLRNRLGVLGALIVVGMALFCFVGPLVYHTDQIHTHLNQVHLPPSAGHPLGTDDVGYDVLGRLMVGGQSSLEVGVAAALIATAFGALWGAVAGFASRWADSVMMRVVDALLSVPPILLLLFLATIHRPSVPLLILVVSIVSWLIPSRLVRGEVLVLRERDFVRAARLFGVKRHRIIIRHLIPNSIGTLVVNASFQVADAILLLASLSYLGLGLPPPAADWGGMLSNGINYLYSGYWWLVYPPGVAIVLTVVGFNFIGDALREALEVRLRQR</sequence>
<reference evidence="9 10" key="1">
    <citation type="submission" date="2019-11" db="EMBL/GenBank/DDBJ databases">
        <title>Acidiferrimicrobium australis gen. nov., sp. nov., an acidophilic and obligately heterotrophic, member of the Actinobacteria that catalyses dissimilatory oxido- reduction of iron isolated from metal-rich acidic water in Chile.</title>
        <authorList>
            <person name="Gonzalez D."/>
            <person name="Huber K."/>
            <person name="Hedrich S."/>
            <person name="Rojas-Villalobos C."/>
            <person name="Quatrini R."/>
            <person name="Dinamarca M.A."/>
            <person name="Schwarz A."/>
            <person name="Canales C."/>
            <person name="Nancucheo I."/>
        </authorList>
    </citation>
    <scope>NUCLEOTIDE SEQUENCE [LARGE SCALE GENOMIC DNA]</scope>
    <source>
        <strain evidence="9 10">USS-CCA1</strain>
    </source>
</reference>
<comment type="caution">
    <text evidence="9">The sequence shown here is derived from an EMBL/GenBank/DDBJ whole genome shotgun (WGS) entry which is preliminary data.</text>
</comment>
<dbReference type="PANTHER" id="PTHR43386:SF1">
    <property type="entry name" value="D,D-DIPEPTIDE TRANSPORT SYSTEM PERMEASE PROTEIN DDPC-RELATED"/>
    <property type="match status" value="1"/>
</dbReference>
<evidence type="ECO:0000256" key="4">
    <source>
        <dbReference type="ARBA" id="ARBA00022692"/>
    </source>
</evidence>
<accession>A0ABW9QPT2</accession>
<evidence type="ECO:0000256" key="1">
    <source>
        <dbReference type="ARBA" id="ARBA00004651"/>
    </source>
</evidence>
<gene>
    <name evidence="9" type="ORF">GHK86_01405</name>
</gene>
<organism evidence="9 10">
    <name type="scientific">Acidiferrimicrobium australe</name>
    <dbReference type="NCBI Taxonomy" id="2664430"/>
    <lineage>
        <taxon>Bacteria</taxon>
        <taxon>Bacillati</taxon>
        <taxon>Actinomycetota</taxon>
        <taxon>Acidimicrobiia</taxon>
        <taxon>Acidimicrobiales</taxon>
        <taxon>Acidimicrobiaceae</taxon>
        <taxon>Acidiferrimicrobium</taxon>
    </lineage>
</organism>
<feature type="transmembrane region" description="Helical" evidence="7">
    <location>
        <begin position="161"/>
        <end position="179"/>
    </location>
</feature>
<name>A0ABW9QPT2_9ACTN</name>
<feature type="transmembrane region" description="Helical" evidence="7">
    <location>
        <begin position="103"/>
        <end position="124"/>
    </location>
</feature>
<dbReference type="InterPro" id="IPR035906">
    <property type="entry name" value="MetI-like_sf"/>
</dbReference>
<dbReference type="SUPFAM" id="SSF161098">
    <property type="entry name" value="MetI-like"/>
    <property type="match status" value="1"/>
</dbReference>
<dbReference type="Gene3D" id="1.10.3720.10">
    <property type="entry name" value="MetI-like"/>
    <property type="match status" value="1"/>
</dbReference>
<feature type="transmembrane region" description="Helical" evidence="7">
    <location>
        <begin position="264"/>
        <end position="287"/>
    </location>
</feature>
<evidence type="ECO:0000256" key="3">
    <source>
        <dbReference type="ARBA" id="ARBA00022475"/>
    </source>
</evidence>
<evidence type="ECO:0000256" key="5">
    <source>
        <dbReference type="ARBA" id="ARBA00022989"/>
    </source>
</evidence>
<keyword evidence="3" id="KW-1003">Cell membrane</keyword>
<dbReference type="Pfam" id="PF12911">
    <property type="entry name" value="OppC_N"/>
    <property type="match status" value="1"/>
</dbReference>
<dbReference type="Proteomes" id="UP000437736">
    <property type="component" value="Unassembled WGS sequence"/>
</dbReference>
<proteinExistence type="inferred from homology"/>
<dbReference type="InterPro" id="IPR000515">
    <property type="entry name" value="MetI-like"/>
</dbReference>
<feature type="transmembrane region" description="Helical" evidence="7">
    <location>
        <begin position="136"/>
        <end position="155"/>
    </location>
</feature>
<keyword evidence="10" id="KW-1185">Reference proteome</keyword>
<feature type="transmembrane region" description="Helical" evidence="7">
    <location>
        <begin position="36"/>
        <end position="58"/>
    </location>
</feature>
<dbReference type="InterPro" id="IPR050366">
    <property type="entry name" value="BP-dependent_transpt_permease"/>
</dbReference>
<protein>
    <submittedName>
        <fullName evidence="9">ABC transporter permease subunit</fullName>
    </submittedName>
</protein>
<dbReference type="PANTHER" id="PTHR43386">
    <property type="entry name" value="OLIGOPEPTIDE TRANSPORT SYSTEM PERMEASE PROTEIN APPC"/>
    <property type="match status" value="1"/>
</dbReference>
<dbReference type="Pfam" id="PF00528">
    <property type="entry name" value="BPD_transp_1"/>
    <property type="match status" value="1"/>
</dbReference>
<dbReference type="CDD" id="cd06261">
    <property type="entry name" value="TM_PBP2"/>
    <property type="match status" value="1"/>
</dbReference>
<keyword evidence="2 7" id="KW-0813">Transport</keyword>